<dbReference type="EMBL" id="PFEF01000003">
    <property type="protein sequence ID" value="PJE64851.1"/>
    <property type="molecule type" value="Genomic_DNA"/>
</dbReference>
<name>A0A2M8KY73_9BACT</name>
<proteinExistence type="predicted"/>
<sequence>MFHAIRFLCALCLPHGKKGVPVERNRLAKYAIDQFIHLHDANDTSSYRRHLEAVISLIWSFQENRNFIEERTLKDHIREWHCRKAILSANKYGDIVLNPRQRISFRIRSLKPESAHFQIWIFQREDGTFVLCSVGPDETTYMHDLPLYKDIGKNKTHKRFRAKPQGVMPTLSDALYKIMLTEGIETILNADEEFADERYSAHISPVCKRLENDFNKKHHEFLMYRSDSYYCVHPRGYENGIIVPLANGNGKGKRFFVKVYWESGAGYVFYFVHKHRSGPVLAVKMKKNNRFAYVLARADTITIAREMAASKAFRQRNGMQNLMCLGWEDIHVNERLRQENNTPCLEQKEIIDEVRRVLQKQYSKEEVFLLLSAFNGEEVNEGLAWAHEQLNINVPDLLKNDPVLRDLMS</sequence>
<organism evidence="1 2">
    <name type="scientific">Candidatus Ryanbacteria bacterium CG10_big_fil_rev_8_21_14_0_10_43_42</name>
    <dbReference type="NCBI Taxonomy" id="1974864"/>
    <lineage>
        <taxon>Bacteria</taxon>
        <taxon>Candidatus Ryaniibacteriota</taxon>
    </lineage>
</organism>
<accession>A0A2M8KY73</accession>
<dbReference type="AlphaFoldDB" id="A0A2M8KY73"/>
<dbReference type="Proteomes" id="UP000229098">
    <property type="component" value="Unassembled WGS sequence"/>
</dbReference>
<evidence type="ECO:0000313" key="1">
    <source>
        <dbReference type="EMBL" id="PJE64851.1"/>
    </source>
</evidence>
<protein>
    <submittedName>
        <fullName evidence="1">Uncharacterized protein</fullName>
    </submittedName>
</protein>
<gene>
    <name evidence="1" type="ORF">COU90_01135</name>
</gene>
<evidence type="ECO:0000313" key="2">
    <source>
        <dbReference type="Proteomes" id="UP000229098"/>
    </source>
</evidence>
<comment type="caution">
    <text evidence="1">The sequence shown here is derived from an EMBL/GenBank/DDBJ whole genome shotgun (WGS) entry which is preliminary data.</text>
</comment>
<reference evidence="2" key="1">
    <citation type="submission" date="2017-09" db="EMBL/GenBank/DDBJ databases">
        <title>Depth-based differentiation of microbial function through sediment-hosted aquifers and enrichment of novel symbionts in the deep terrestrial subsurface.</title>
        <authorList>
            <person name="Probst A.J."/>
            <person name="Ladd B."/>
            <person name="Jarett J.K."/>
            <person name="Geller-Mcgrath D.E."/>
            <person name="Sieber C.M.K."/>
            <person name="Emerson J.B."/>
            <person name="Anantharaman K."/>
            <person name="Thomas B.C."/>
            <person name="Malmstrom R."/>
            <person name="Stieglmeier M."/>
            <person name="Klingl A."/>
            <person name="Woyke T."/>
            <person name="Ryan C.M."/>
            <person name="Banfield J.F."/>
        </authorList>
    </citation>
    <scope>NUCLEOTIDE SEQUENCE [LARGE SCALE GENOMIC DNA]</scope>
</reference>